<dbReference type="PANTHER" id="PTHR46858:SF13">
    <property type="entry name" value="E3 UBIQUITIN-PROTEIN LIGASE MDM2"/>
    <property type="match status" value="1"/>
</dbReference>
<dbReference type="PIRSF" id="PIRSF006748">
    <property type="entry name" value="p53_MDM_2/4"/>
    <property type="match status" value="1"/>
</dbReference>
<evidence type="ECO:0000256" key="3">
    <source>
        <dbReference type="ARBA" id="ARBA00022833"/>
    </source>
</evidence>
<dbReference type="InterPro" id="IPR036443">
    <property type="entry name" value="Znf_RanBP2_sf"/>
</dbReference>
<dbReference type="GO" id="GO:0010468">
    <property type="term" value="P:regulation of gene expression"/>
    <property type="evidence" value="ECO:0007669"/>
    <property type="project" value="TreeGrafter"/>
</dbReference>
<evidence type="ECO:0000256" key="1">
    <source>
        <dbReference type="ARBA" id="ARBA00022723"/>
    </source>
</evidence>
<organism evidence="5 6">
    <name type="scientific">Cebus imitator</name>
    <name type="common">Panamanian white-faced capuchin</name>
    <name type="synonym">Cebus capucinus imitator</name>
    <dbReference type="NCBI Taxonomy" id="2715852"/>
    <lineage>
        <taxon>Eukaryota</taxon>
        <taxon>Metazoa</taxon>
        <taxon>Chordata</taxon>
        <taxon>Craniata</taxon>
        <taxon>Vertebrata</taxon>
        <taxon>Euteleostomi</taxon>
        <taxon>Mammalia</taxon>
        <taxon>Eutheria</taxon>
        <taxon>Euarchontoglires</taxon>
        <taxon>Primates</taxon>
        <taxon>Haplorrhini</taxon>
        <taxon>Platyrrhini</taxon>
        <taxon>Cebidae</taxon>
        <taxon>Cebinae</taxon>
        <taxon>Cebus</taxon>
    </lineage>
</organism>
<keyword evidence="1" id="KW-0479">Metal-binding</keyword>
<dbReference type="SUPFAM" id="SSF47592">
    <property type="entry name" value="SWIB/MDM2 domain"/>
    <property type="match status" value="1"/>
</dbReference>
<keyword evidence="6" id="KW-1185">Reference proteome</keyword>
<protein>
    <recommendedName>
        <fullName evidence="4">DM2 domain-containing protein</fullName>
    </recommendedName>
</protein>
<dbReference type="GO" id="GO:0005634">
    <property type="term" value="C:nucleus"/>
    <property type="evidence" value="ECO:0007669"/>
    <property type="project" value="InterPro"/>
</dbReference>
<dbReference type="Proteomes" id="UP000233040">
    <property type="component" value="Unassembled WGS sequence"/>
</dbReference>
<dbReference type="GO" id="GO:0061630">
    <property type="term" value="F:ubiquitin protein ligase activity"/>
    <property type="evidence" value="ECO:0007669"/>
    <property type="project" value="TreeGrafter"/>
</dbReference>
<dbReference type="PROSITE" id="PS51925">
    <property type="entry name" value="SWIB_MDM2"/>
    <property type="match status" value="1"/>
</dbReference>
<dbReference type="PANTHER" id="PTHR46858">
    <property type="entry name" value="OS05G0521000 PROTEIN"/>
    <property type="match status" value="1"/>
</dbReference>
<dbReference type="GO" id="GO:0016567">
    <property type="term" value="P:protein ubiquitination"/>
    <property type="evidence" value="ECO:0007669"/>
    <property type="project" value="TreeGrafter"/>
</dbReference>
<keyword evidence="3" id="KW-0862">Zinc</keyword>
<dbReference type="InterPro" id="IPR003121">
    <property type="entry name" value="SWIB_MDM2_domain"/>
</dbReference>
<dbReference type="GO" id="GO:0008270">
    <property type="term" value="F:zinc ion binding"/>
    <property type="evidence" value="ECO:0007669"/>
    <property type="project" value="UniProtKB-KW"/>
</dbReference>
<dbReference type="GO" id="GO:0043066">
    <property type="term" value="P:negative regulation of apoptotic process"/>
    <property type="evidence" value="ECO:0007669"/>
    <property type="project" value="InterPro"/>
</dbReference>
<dbReference type="STRING" id="9516.ENSCCAP00000034704"/>
<dbReference type="Gene3D" id="1.10.245.10">
    <property type="entry name" value="SWIB/MDM2 domain"/>
    <property type="match status" value="1"/>
</dbReference>
<evidence type="ECO:0000256" key="2">
    <source>
        <dbReference type="ARBA" id="ARBA00022771"/>
    </source>
</evidence>
<dbReference type="SUPFAM" id="SSF90209">
    <property type="entry name" value="Ran binding protein zinc finger-like"/>
    <property type="match status" value="1"/>
</dbReference>
<dbReference type="Gene3D" id="2.30.30.380">
    <property type="entry name" value="Zn-finger domain of Sec23/24"/>
    <property type="match status" value="1"/>
</dbReference>
<sequence>MVWSRQTCHTNMSVPADGAVTTSQIPTLVRPKPLLLKLLKSVDARKDTSTMKEVLFYLGHYMMNKRLYGEKQQHIIYCSNDLLGDLFGVPNSGTPVSESRCHFEGGSAQKDPVQALQEERPSSSPLVSSISLSLDESLAVCVIREIRCERSSSRESTGMPSNPDPDKCISCNEINPPLPSRCDRCRARRENWLPEDKGKDQGEISEKAKLENSTQAEEVDFGHFVPDCKKTTVNESKESCVEEIDDKITQASQSQESEDYSQLSISSSIIYSSQEDVKGFEREETLDKEESMESSLPLNAIEPCVIHQGGPKIGCIVHGKQDILWNKPGPACRQPTQMIVLTYFSYRQLICLQKNYISNYITLRIQTT</sequence>
<proteinExistence type="predicted"/>
<keyword evidence="2" id="KW-0863">Zinc-finger</keyword>
<feature type="domain" description="DM2" evidence="4">
    <location>
        <begin position="27"/>
        <end position="115"/>
    </location>
</feature>
<dbReference type="GO" id="GO:0043933">
    <property type="term" value="P:protein-containing complex organization"/>
    <property type="evidence" value="ECO:0007669"/>
    <property type="project" value="UniProtKB-ARBA"/>
</dbReference>
<evidence type="ECO:0000313" key="5">
    <source>
        <dbReference type="Ensembl" id="ENSCCAP00000034704.1"/>
    </source>
</evidence>
<dbReference type="GO" id="GO:0002039">
    <property type="term" value="F:p53 binding"/>
    <property type="evidence" value="ECO:0007669"/>
    <property type="project" value="TreeGrafter"/>
</dbReference>
<reference evidence="5" key="2">
    <citation type="submission" date="2025-09" db="UniProtKB">
        <authorList>
            <consortium name="Ensembl"/>
        </authorList>
    </citation>
    <scope>IDENTIFICATION</scope>
</reference>
<dbReference type="GeneTree" id="ENSGT00530000063539"/>
<reference evidence="5" key="1">
    <citation type="submission" date="2025-08" db="UniProtKB">
        <authorList>
            <consortium name="Ensembl"/>
        </authorList>
    </citation>
    <scope>IDENTIFICATION</scope>
</reference>
<dbReference type="InterPro" id="IPR036885">
    <property type="entry name" value="SWIB_MDM2_dom_sf"/>
</dbReference>
<name>A0A2K5S2T8_CEBIM</name>
<accession>A0A2K5S2T8</accession>
<dbReference type="InterPro" id="IPR016495">
    <property type="entry name" value="p53_neg-reg_MDM_2/4"/>
</dbReference>
<evidence type="ECO:0000313" key="6">
    <source>
        <dbReference type="Proteomes" id="UP000233040"/>
    </source>
</evidence>
<dbReference type="Ensembl" id="ENSCCAT00000052479.1">
    <property type="protein sequence ID" value="ENSCCAP00000034704.1"/>
    <property type="gene ID" value="ENSCCAG00000035295.1"/>
</dbReference>
<evidence type="ECO:0000259" key="4">
    <source>
        <dbReference type="PROSITE" id="PS51925"/>
    </source>
</evidence>
<dbReference type="GO" id="GO:0051726">
    <property type="term" value="P:regulation of cell cycle"/>
    <property type="evidence" value="ECO:0007669"/>
    <property type="project" value="InterPro"/>
</dbReference>
<dbReference type="AlphaFoldDB" id="A0A2K5S2T8"/>